<proteinExistence type="predicted"/>
<gene>
    <name evidence="2" type="ORF">OSH02_09975</name>
</gene>
<organism evidence="2 3">
    <name type="scientific">Alcaligenes phenolicus</name>
    <dbReference type="NCBI Taxonomy" id="232846"/>
    <lineage>
        <taxon>Bacteria</taxon>
        <taxon>Pseudomonadati</taxon>
        <taxon>Pseudomonadota</taxon>
        <taxon>Betaproteobacteria</taxon>
        <taxon>Burkholderiales</taxon>
        <taxon>Alcaligenaceae</taxon>
        <taxon>Alcaligenes</taxon>
    </lineage>
</organism>
<protein>
    <submittedName>
        <fullName evidence="2">Uncharacterized protein</fullName>
    </submittedName>
</protein>
<dbReference type="Proteomes" id="UP001208074">
    <property type="component" value="Unassembled WGS sequence"/>
</dbReference>
<evidence type="ECO:0000313" key="3">
    <source>
        <dbReference type="Proteomes" id="UP001208074"/>
    </source>
</evidence>
<sequence>MAWSEIRWPISTKLPTRFTKLQEVRTNAQSSHLSSDSPDEHMQGILESFGTLKKWFGEDEQLVKLIDKEIDLVNMWISETEPPEPKVSPRVLGAMGHSEERHGTRSIFDDIAD</sequence>
<accession>A0AAW5VRY1</accession>
<feature type="region of interest" description="Disordered" evidence="1">
    <location>
        <begin position="82"/>
        <end position="113"/>
    </location>
</feature>
<dbReference type="EMBL" id="JAPKNB010000006">
    <property type="protein sequence ID" value="MCX5565691.1"/>
    <property type="molecule type" value="Genomic_DNA"/>
</dbReference>
<dbReference type="AlphaFoldDB" id="A0AAW5VRY1"/>
<comment type="caution">
    <text evidence="2">The sequence shown here is derived from an EMBL/GenBank/DDBJ whole genome shotgun (WGS) entry which is preliminary data.</text>
</comment>
<reference evidence="2" key="1">
    <citation type="submission" date="2022-11" db="EMBL/GenBank/DDBJ databases">
        <title>Biodiversity and phylogenetic relationships of bacteria.</title>
        <authorList>
            <person name="Machado R.A.R."/>
            <person name="Bhat A."/>
            <person name="Loulou A."/>
            <person name="Kallel S."/>
        </authorList>
    </citation>
    <scope>NUCLEOTIDE SEQUENCE</scope>
    <source>
        <strain evidence="2">DSM 16503</strain>
    </source>
</reference>
<evidence type="ECO:0000313" key="2">
    <source>
        <dbReference type="EMBL" id="MCX5565691.1"/>
    </source>
</evidence>
<name>A0AAW5VRY1_9BURK</name>
<evidence type="ECO:0000256" key="1">
    <source>
        <dbReference type="SAM" id="MobiDB-lite"/>
    </source>
</evidence>